<gene>
    <name evidence="7" type="ORF">FY550_16635</name>
</gene>
<accession>A0A5C1A5L6</accession>
<dbReference type="GO" id="GO:0005886">
    <property type="term" value="C:plasma membrane"/>
    <property type="evidence" value="ECO:0007669"/>
    <property type="project" value="UniProtKB-SubCell"/>
</dbReference>
<feature type="transmembrane region" description="Helical" evidence="6">
    <location>
        <begin position="78"/>
        <end position="97"/>
    </location>
</feature>
<dbReference type="Proteomes" id="UP000322553">
    <property type="component" value="Chromosome"/>
</dbReference>
<proteinExistence type="predicted"/>
<evidence type="ECO:0000256" key="4">
    <source>
        <dbReference type="ARBA" id="ARBA00022989"/>
    </source>
</evidence>
<keyword evidence="8" id="KW-1185">Reference proteome</keyword>
<keyword evidence="2" id="KW-1003">Cell membrane</keyword>
<evidence type="ECO:0000256" key="3">
    <source>
        <dbReference type="ARBA" id="ARBA00022692"/>
    </source>
</evidence>
<keyword evidence="5 6" id="KW-0472">Membrane</keyword>
<evidence type="ECO:0000313" key="7">
    <source>
        <dbReference type="EMBL" id="QEL12923.1"/>
    </source>
</evidence>
<dbReference type="Pfam" id="PF03899">
    <property type="entry name" value="ATP-synt_I"/>
    <property type="match status" value="1"/>
</dbReference>
<keyword evidence="3 6" id="KW-0812">Transmembrane</keyword>
<dbReference type="EMBL" id="CP043420">
    <property type="protein sequence ID" value="QEL12923.1"/>
    <property type="molecule type" value="Genomic_DNA"/>
</dbReference>
<evidence type="ECO:0000256" key="5">
    <source>
        <dbReference type="ARBA" id="ARBA00023136"/>
    </source>
</evidence>
<evidence type="ECO:0000256" key="2">
    <source>
        <dbReference type="ARBA" id="ARBA00022475"/>
    </source>
</evidence>
<protein>
    <submittedName>
        <fullName evidence="7">F0F1 ATP synthase assembly protein I</fullName>
    </submittedName>
</protein>
<keyword evidence="4 6" id="KW-1133">Transmembrane helix</keyword>
<organism evidence="7 8">
    <name type="scientific">Kushneria phosphatilytica</name>
    <dbReference type="NCBI Taxonomy" id="657387"/>
    <lineage>
        <taxon>Bacteria</taxon>
        <taxon>Pseudomonadati</taxon>
        <taxon>Pseudomonadota</taxon>
        <taxon>Gammaproteobacteria</taxon>
        <taxon>Oceanospirillales</taxon>
        <taxon>Halomonadaceae</taxon>
        <taxon>Kushneria</taxon>
    </lineage>
</organism>
<dbReference type="AlphaFoldDB" id="A0A5C1A5L6"/>
<evidence type="ECO:0000313" key="8">
    <source>
        <dbReference type="Proteomes" id="UP000322553"/>
    </source>
</evidence>
<evidence type="ECO:0000256" key="6">
    <source>
        <dbReference type="SAM" id="Phobius"/>
    </source>
</evidence>
<reference evidence="7 8" key="1">
    <citation type="submission" date="2019-08" db="EMBL/GenBank/DDBJ databases">
        <title>Complete genome sequence of Kushneria sp. YCWA18, a halophilic phosphate-solubilizing bacterium isolated from Daqiao saltern in China.</title>
        <authorList>
            <person name="Du G.-X."/>
            <person name="Qu L.-Y."/>
        </authorList>
    </citation>
    <scope>NUCLEOTIDE SEQUENCE [LARGE SCALE GENOMIC DNA]</scope>
    <source>
        <strain evidence="7 8">YCWA18</strain>
    </source>
</reference>
<comment type="subcellular location">
    <subcellularLocation>
        <location evidence="1">Cell membrane</location>
        <topology evidence="1">Multi-pass membrane protein</topology>
    </subcellularLocation>
</comment>
<feature type="transmembrane region" description="Helical" evidence="6">
    <location>
        <begin position="37"/>
        <end position="57"/>
    </location>
</feature>
<dbReference type="InterPro" id="IPR005598">
    <property type="entry name" value="ATP_synth_I"/>
</dbReference>
<feature type="transmembrane region" description="Helical" evidence="6">
    <location>
        <begin position="12"/>
        <end position="31"/>
    </location>
</feature>
<feature type="transmembrane region" description="Helical" evidence="6">
    <location>
        <begin position="103"/>
        <end position="123"/>
    </location>
</feature>
<sequence>MTPARPQRPQVGRLLAGQALAGSIIAVLALLTSGEAAGMSALSGALVCLLPNAYFAWRAFRLRGARLAREIMNGFYRAEAGKFGLTVALFTLVFVAVPPSNPAFFFGAYVVVQCVHWLGFWLVRTGSRT</sequence>
<dbReference type="OrthoDB" id="5702716at2"/>
<name>A0A5C1A5L6_9GAMM</name>
<evidence type="ECO:0000256" key="1">
    <source>
        <dbReference type="ARBA" id="ARBA00004651"/>
    </source>
</evidence>
<dbReference type="KEGG" id="kuy:FY550_16635"/>